<dbReference type="InParanoid" id="Q5AT54"/>
<protein>
    <recommendedName>
        <fullName evidence="4">Trichothecene 3-O-acetyltransferase-like N-terminal domain-containing protein</fullName>
    </recommendedName>
</protein>
<keyword evidence="2" id="KW-0012">Acyltransferase</keyword>
<dbReference type="OMA" id="RLFVQWL"/>
<feature type="region of interest" description="Disordered" evidence="3">
    <location>
        <begin position="204"/>
        <end position="234"/>
    </location>
</feature>
<dbReference type="EMBL" id="BN001305">
    <property type="protein sequence ID" value="CBF80729.1"/>
    <property type="molecule type" value="Genomic_DNA"/>
</dbReference>
<dbReference type="GO" id="GO:0005737">
    <property type="term" value="C:cytoplasm"/>
    <property type="evidence" value="ECO:0000318"/>
    <property type="project" value="GO_Central"/>
</dbReference>
<dbReference type="AlphaFoldDB" id="Q5AT54"/>
<evidence type="ECO:0000313" key="6">
    <source>
        <dbReference type="Proteomes" id="UP000000560"/>
    </source>
</evidence>
<dbReference type="InterPro" id="IPR051283">
    <property type="entry name" value="Sec_Metabolite_Acyltrans"/>
</dbReference>
<name>Q5AT54_EMENI</name>
<keyword evidence="1" id="KW-0808">Transferase</keyword>
<sequence length="483" mass="54458">MPSEQVYHLHPLGWETDPQEERFKISTLDYLSVQSYNNYALFFRLDDEQKPTAVDIIKAGLERTLSQNRHLCGTIEKDPEGGHSYVKKKESTVKFVVQWLDKDGDQYPSIDEIEQAHFSAVKLGDLNTWSVPPMTYGEKPEANPDSSPTVAAYKANFVRGGLVFIMHHHHYSNDIMGWAGLTHQLAENCYATLHKTEFPPWDPANIDLSRITKPDPPEDQKVNGPPAPQRHPDQRTGVSLLFHLPKSKAAQLKALATPDDGSWISTYDAFSAFIMRTLTRLRAPVFNPDPSSQIFWAEAVDMRRRFHDPPVPPRMQGNVMSAALNTTAQISMPNPTISEIISDWPFPKLASYIRALTNSVTQEGLDQMLTLVSTVLDKKTLNIRIDSKPPMSILQTDHRDANITAADFGFARPITYRHLLDCVTNGVIIVYPPRAGTGNEDEGCEFAIFYEKDLAQTLIEDPEWNQYFEYRGVDAVDAASTDR</sequence>
<feature type="domain" description="Trichothecene 3-O-acetyltransferase-like N-terminal" evidence="4">
    <location>
        <begin position="36"/>
        <end position="189"/>
    </location>
</feature>
<reference evidence="6" key="1">
    <citation type="journal article" date="2005" name="Nature">
        <title>Sequencing of Aspergillus nidulans and comparative analysis with A. fumigatus and A. oryzae.</title>
        <authorList>
            <person name="Galagan J.E."/>
            <person name="Calvo S.E."/>
            <person name="Cuomo C."/>
            <person name="Ma L.J."/>
            <person name="Wortman J.R."/>
            <person name="Batzoglou S."/>
            <person name="Lee S.I."/>
            <person name="Basturkmen M."/>
            <person name="Spevak C.C."/>
            <person name="Clutterbuck J."/>
            <person name="Kapitonov V."/>
            <person name="Jurka J."/>
            <person name="Scazzocchio C."/>
            <person name="Farman M."/>
            <person name="Butler J."/>
            <person name="Purcell S."/>
            <person name="Harris S."/>
            <person name="Braus G.H."/>
            <person name="Draht O."/>
            <person name="Busch S."/>
            <person name="D'Enfert C."/>
            <person name="Bouchier C."/>
            <person name="Goldman G.H."/>
            <person name="Bell-Pedersen D."/>
            <person name="Griffiths-Jones S."/>
            <person name="Doonan J.H."/>
            <person name="Yu J."/>
            <person name="Vienken K."/>
            <person name="Pain A."/>
            <person name="Freitag M."/>
            <person name="Selker E.U."/>
            <person name="Archer D.B."/>
            <person name="Penalva M.A."/>
            <person name="Oakley B.R."/>
            <person name="Momany M."/>
            <person name="Tanaka T."/>
            <person name="Kumagai T."/>
            <person name="Asai K."/>
            <person name="Machida M."/>
            <person name="Nierman W.C."/>
            <person name="Denning D.W."/>
            <person name="Caddick M."/>
            <person name="Hynes M."/>
            <person name="Paoletti M."/>
            <person name="Fischer R."/>
            <person name="Miller B."/>
            <person name="Dyer P."/>
            <person name="Sachs M.S."/>
            <person name="Osmani S.A."/>
            <person name="Birren B.W."/>
        </authorList>
    </citation>
    <scope>NUCLEOTIDE SEQUENCE [LARGE SCALE GENOMIC DNA]</scope>
    <source>
        <strain evidence="6">FGSC A4 / ATCC 38163 / CBS 112.46 / NRRL 194 / M139</strain>
    </source>
</reference>
<accession>Q5AT54</accession>
<gene>
    <name evidence="5" type="ORF">ANIA_08526</name>
</gene>
<dbReference type="HOGENOM" id="CLU_026450_2_1_1"/>
<accession>C8VEP2</accession>
<dbReference type="VEuPathDB" id="FungiDB:AN8526"/>
<evidence type="ECO:0000256" key="1">
    <source>
        <dbReference type="ARBA" id="ARBA00022679"/>
    </source>
</evidence>
<dbReference type="GeneID" id="2868671"/>
<dbReference type="GO" id="GO:0016747">
    <property type="term" value="F:acyltransferase activity, transferring groups other than amino-acyl groups"/>
    <property type="evidence" value="ECO:0000318"/>
    <property type="project" value="GO_Central"/>
</dbReference>
<keyword evidence="6" id="KW-1185">Reference proteome</keyword>
<dbReference type="KEGG" id="ani:ANIA_08526"/>
<evidence type="ECO:0000313" key="5">
    <source>
        <dbReference type="EMBL" id="CBF80729.1"/>
    </source>
</evidence>
<dbReference type="PANTHER" id="PTHR31896">
    <property type="entry name" value="FAMILY REGULATORY PROTEIN, PUTATIVE (AFU_ORTHOLOGUE AFUA_3G14730)-RELATED"/>
    <property type="match status" value="1"/>
</dbReference>
<dbReference type="PANTHER" id="PTHR31896:SF13">
    <property type="entry name" value="TRICHOTHECENE 3-O-ACETYLTRANSFERASE"/>
    <property type="match status" value="1"/>
</dbReference>
<dbReference type="eggNOG" id="ENOG502SHDQ">
    <property type="taxonomic scope" value="Eukaryota"/>
</dbReference>
<proteinExistence type="predicted"/>
<dbReference type="InterPro" id="IPR054710">
    <property type="entry name" value="Tri101-like_N"/>
</dbReference>
<dbReference type="OrthoDB" id="671439at2759"/>
<feature type="compositionally biased region" description="Basic and acidic residues" evidence="3">
    <location>
        <begin position="210"/>
        <end position="221"/>
    </location>
</feature>
<dbReference type="Proteomes" id="UP000000560">
    <property type="component" value="Chromosome V"/>
</dbReference>
<dbReference type="InterPro" id="IPR023213">
    <property type="entry name" value="CAT-like_dom_sf"/>
</dbReference>
<dbReference type="Pfam" id="PF22664">
    <property type="entry name" value="TRI-like_N"/>
    <property type="match status" value="1"/>
</dbReference>
<evidence type="ECO:0000256" key="2">
    <source>
        <dbReference type="ARBA" id="ARBA00023315"/>
    </source>
</evidence>
<organism evidence="5 6">
    <name type="scientific">Emericella nidulans (strain FGSC A4 / ATCC 38163 / CBS 112.46 / NRRL 194 / M139)</name>
    <name type="common">Aspergillus nidulans</name>
    <dbReference type="NCBI Taxonomy" id="227321"/>
    <lineage>
        <taxon>Eukaryota</taxon>
        <taxon>Fungi</taxon>
        <taxon>Dikarya</taxon>
        <taxon>Ascomycota</taxon>
        <taxon>Pezizomycotina</taxon>
        <taxon>Eurotiomycetes</taxon>
        <taxon>Eurotiomycetidae</taxon>
        <taxon>Eurotiales</taxon>
        <taxon>Aspergillaceae</taxon>
        <taxon>Aspergillus</taxon>
        <taxon>Aspergillus subgen. Nidulantes</taxon>
    </lineage>
</organism>
<reference evidence="6" key="2">
    <citation type="journal article" date="2009" name="Fungal Genet. Biol.">
        <title>The 2008 update of the Aspergillus nidulans genome annotation: a community effort.</title>
        <authorList>
            <person name="Wortman J.R."/>
            <person name="Gilsenan J.M."/>
            <person name="Joardar V."/>
            <person name="Deegan J."/>
            <person name="Clutterbuck J."/>
            <person name="Andersen M.R."/>
            <person name="Archer D."/>
            <person name="Bencina M."/>
            <person name="Braus G."/>
            <person name="Coutinho P."/>
            <person name="von Dohren H."/>
            <person name="Doonan J."/>
            <person name="Driessen A.J."/>
            <person name="Durek P."/>
            <person name="Espeso E."/>
            <person name="Fekete E."/>
            <person name="Flipphi M."/>
            <person name="Estrada C.G."/>
            <person name="Geysens S."/>
            <person name="Goldman G."/>
            <person name="de Groot P.W."/>
            <person name="Hansen K."/>
            <person name="Harris S.D."/>
            <person name="Heinekamp T."/>
            <person name="Helmstaedt K."/>
            <person name="Henrissat B."/>
            <person name="Hofmann G."/>
            <person name="Homan T."/>
            <person name="Horio T."/>
            <person name="Horiuchi H."/>
            <person name="James S."/>
            <person name="Jones M."/>
            <person name="Karaffa L."/>
            <person name="Karanyi Z."/>
            <person name="Kato M."/>
            <person name="Keller N."/>
            <person name="Kelly D.E."/>
            <person name="Kiel J.A."/>
            <person name="Kim J.M."/>
            <person name="van der Klei I.J."/>
            <person name="Klis F.M."/>
            <person name="Kovalchuk A."/>
            <person name="Krasevec N."/>
            <person name="Kubicek C.P."/>
            <person name="Liu B."/>
            <person name="Maccabe A."/>
            <person name="Meyer V."/>
            <person name="Mirabito P."/>
            <person name="Miskei M."/>
            <person name="Mos M."/>
            <person name="Mullins J."/>
            <person name="Nelson D.R."/>
            <person name="Nielsen J."/>
            <person name="Oakley B.R."/>
            <person name="Osmani S.A."/>
            <person name="Pakula T."/>
            <person name="Paszewski A."/>
            <person name="Paulsen I."/>
            <person name="Pilsyk S."/>
            <person name="Pocsi I."/>
            <person name="Punt P.J."/>
            <person name="Ram A.F."/>
            <person name="Ren Q."/>
            <person name="Robellet X."/>
            <person name="Robson G."/>
            <person name="Seiboth B."/>
            <person name="van Solingen P."/>
            <person name="Specht T."/>
            <person name="Sun J."/>
            <person name="Taheri-Talesh N."/>
            <person name="Takeshita N."/>
            <person name="Ussery D."/>
            <person name="vanKuyk P.A."/>
            <person name="Visser H."/>
            <person name="van de Vondervoort P.J."/>
            <person name="de Vries R.P."/>
            <person name="Walton J."/>
            <person name="Xiang X."/>
            <person name="Xiong Y."/>
            <person name="Zeng A.P."/>
            <person name="Brandt B.W."/>
            <person name="Cornell M.J."/>
            <person name="van den Hondel C.A."/>
            <person name="Visser J."/>
            <person name="Oliver S.G."/>
            <person name="Turner G."/>
        </authorList>
    </citation>
    <scope>GENOME REANNOTATION</scope>
    <source>
        <strain evidence="6">FGSC A4 / ATCC 38163 / CBS 112.46 / NRRL 194 / M139</strain>
    </source>
</reference>
<evidence type="ECO:0000259" key="4">
    <source>
        <dbReference type="Pfam" id="PF22664"/>
    </source>
</evidence>
<dbReference type="Gene3D" id="3.30.559.10">
    <property type="entry name" value="Chloramphenicol acetyltransferase-like domain"/>
    <property type="match status" value="2"/>
</dbReference>
<evidence type="ECO:0000256" key="3">
    <source>
        <dbReference type="SAM" id="MobiDB-lite"/>
    </source>
</evidence>
<dbReference type="RefSeq" id="XP_681795.1">
    <property type="nucleotide sequence ID" value="XM_676703.1"/>
</dbReference>